<accession>A0A9P1N551</accession>
<name>A0A9P1N551_9PELO</name>
<protein>
    <submittedName>
        <fullName evidence="1">Uncharacterized protein</fullName>
    </submittedName>
</protein>
<dbReference type="OrthoDB" id="5871268at2759"/>
<evidence type="ECO:0000313" key="1">
    <source>
        <dbReference type="EMBL" id="CAI5451478.1"/>
    </source>
</evidence>
<dbReference type="Proteomes" id="UP001152747">
    <property type="component" value="Unassembled WGS sequence"/>
</dbReference>
<sequence length="510" mass="59953">MERCVFKLNSLLHGLDIPEDELISLNFQSSFPESIPRFPYKYPIGKYIELNEDPKDLEKYSISVAKQKKEHISFREKIRKFLLGDQEANCSFWAYTNYKKPFHYYTKTAIEYLKNMGQSSSKFFPRALIIGQTTEKVKSTCTDLFKGKSSDREARLGIKLLDPENHIEEKSEESGEKRRRRCDIIVGSSKNISEELKSLYSHNPMMYNQRASLIVIENCEEFVNDVEFVRNVMQILNRFHGKCVNILFFCRTTKLSPSVFNICEKMIRGNLVLEIEELRERDMFDYIRIHQISSAEELQNDLLVLQSVDGTPSGFQSSKYFGLSPEIQKIDKCMKIVNKLISIRESINERRHRDRNEKILIVTENVEKANSMALILKIQNPDLLICSLTRYDDVDNTERVNFEFRSDEANICVVDWRSIHEINRGIVDSVIFVDLMEPRFCKTIFEDEMERLITRDAVKLKIHVLLNKEKDLWVIPKLAKLIKKYQLSFPSDFEYLVAKHKLWVEQLQRM</sequence>
<dbReference type="EMBL" id="CANHGI010000005">
    <property type="protein sequence ID" value="CAI5451478.1"/>
    <property type="molecule type" value="Genomic_DNA"/>
</dbReference>
<proteinExistence type="predicted"/>
<keyword evidence="2" id="KW-1185">Reference proteome</keyword>
<dbReference type="AlphaFoldDB" id="A0A9P1N551"/>
<gene>
    <name evidence="1" type="ORF">CAMP_LOCUS14115</name>
</gene>
<reference evidence="1" key="1">
    <citation type="submission" date="2022-11" db="EMBL/GenBank/DDBJ databases">
        <authorList>
            <person name="Kikuchi T."/>
        </authorList>
    </citation>
    <scope>NUCLEOTIDE SEQUENCE</scope>
    <source>
        <strain evidence="1">PS1010</strain>
    </source>
</reference>
<organism evidence="1 2">
    <name type="scientific">Caenorhabditis angaria</name>
    <dbReference type="NCBI Taxonomy" id="860376"/>
    <lineage>
        <taxon>Eukaryota</taxon>
        <taxon>Metazoa</taxon>
        <taxon>Ecdysozoa</taxon>
        <taxon>Nematoda</taxon>
        <taxon>Chromadorea</taxon>
        <taxon>Rhabditida</taxon>
        <taxon>Rhabditina</taxon>
        <taxon>Rhabditomorpha</taxon>
        <taxon>Rhabditoidea</taxon>
        <taxon>Rhabditidae</taxon>
        <taxon>Peloderinae</taxon>
        <taxon>Caenorhabditis</taxon>
    </lineage>
</organism>
<comment type="caution">
    <text evidence="1">The sequence shown here is derived from an EMBL/GenBank/DDBJ whole genome shotgun (WGS) entry which is preliminary data.</text>
</comment>
<evidence type="ECO:0000313" key="2">
    <source>
        <dbReference type="Proteomes" id="UP001152747"/>
    </source>
</evidence>